<dbReference type="RefSeq" id="WP_386670377.1">
    <property type="nucleotide sequence ID" value="NZ_JBHLTG010000004.1"/>
</dbReference>
<dbReference type="EMBL" id="JBHLTG010000004">
    <property type="protein sequence ID" value="MFC0679507.1"/>
    <property type="molecule type" value="Genomic_DNA"/>
</dbReference>
<keyword evidence="2" id="KW-1185">Reference proteome</keyword>
<evidence type="ECO:0000313" key="1">
    <source>
        <dbReference type="EMBL" id="MFC0679507.1"/>
    </source>
</evidence>
<accession>A0ABV6RRA1</accession>
<name>A0ABV6RRA1_9GAMM</name>
<dbReference type="Proteomes" id="UP001589896">
    <property type="component" value="Unassembled WGS sequence"/>
</dbReference>
<protein>
    <submittedName>
        <fullName evidence="1">Uncharacterized protein</fullName>
    </submittedName>
</protein>
<sequence>MTHSHAVDHVRSAAFALCGDAGLAPRLEHAHLHLAAVDRSDVPASLSARLDELIADLGYGGDTVRQALARMNTSDMDHLARRIVSLYGDLCRQLPAED</sequence>
<gene>
    <name evidence="1" type="ORF">ACFFGH_16845</name>
</gene>
<organism evidence="1 2">
    <name type="scientific">Lysobacter korlensis</name>
    <dbReference type="NCBI Taxonomy" id="553636"/>
    <lineage>
        <taxon>Bacteria</taxon>
        <taxon>Pseudomonadati</taxon>
        <taxon>Pseudomonadota</taxon>
        <taxon>Gammaproteobacteria</taxon>
        <taxon>Lysobacterales</taxon>
        <taxon>Lysobacteraceae</taxon>
        <taxon>Lysobacter</taxon>
    </lineage>
</organism>
<reference evidence="1 2" key="1">
    <citation type="submission" date="2024-09" db="EMBL/GenBank/DDBJ databases">
        <authorList>
            <person name="Sun Q."/>
            <person name="Mori K."/>
        </authorList>
    </citation>
    <scope>NUCLEOTIDE SEQUENCE [LARGE SCALE GENOMIC DNA]</scope>
    <source>
        <strain evidence="1 2">KCTC 23076</strain>
    </source>
</reference>
<proteinExistence type="predicted"/>
<comment type="caution">
    <text evidence="1">The sequence shown here is derived from an EMBL/GenBank/DDBJ whole genome shotgun (WGS) entry which is preliminary data.</text>
</comment>
<evidence type="ECO:0000313" key="2">
    <source>
        <dbReference type="Proteomes" id="UP001589896"/>
    </source>
</evidence>